<feature type="transmembrane region" description="Helical" evidence="6">
    <location>
        <begin position="403"/>
        <end position="420"/>
    </location>
</feature>
<reference evidence="7" key="1">
    <citation type="journal article" date="2023" name="Mol. Phylogenet. Evol.">
        <title>Genome-scale phylogeny and comparative genomics of the fungal order Sordariales.</title>
        <authorList>
            <person name="Hensen N."/>
            <person name="Bonometti L."/>
            <person name="Westerberg I."/>
            <person name="Brannstrom I.O."/>
            <person name="Guillou S."/>
            <person name="Cros-Aarteil S."/>
            <person name="Calhoun S."/>
            <person name="Haridas S."/>
            <person name="Kuo A."/>
            <person name="Mondo S."/>
            <person name="Pangilinan J."/>
            <person name="Riley R."/>
            <person name="LaButti K."/>
            <person name="Andreopoulos B."/>
            <person name="Lipzen A."/>
            <person name="Chen C."/>
            <person name="Yan M."/>
            <person name="Daum C."/>
            <person name="Ng V."/>
            <person name="Clum A."/>
            <person name="Steindorff A."/>
            <person name="Ohm R.A."/>
            <person name="Martin F."/>
            <person name="Silar P."/>
            <person name="Natvig D.O."/>
            <person name="Lalanne C."/>
            <person name="Gautier V."/>
            <person name="Ament-Velasquez S.L."/>
            <person name="Kruys A."/>
            <person name="Hutchinson M.I."/>
            <person name="Powell A.J."/>
            <person name="Barry K."/>
            <person name="Miller A.N."/>
            <person name="Grigoriev I.V."/>
            <person name="Debuchy R."/>
            <person name="Gladieux P."/>
            <person name="Hiltunen Thoren M."/>
            <person name="Johannesson H."/>
        </authorList>
    </citation>
    <scope>NUCLEOTIDE SEQUENCE</scope>
    <source>
        <strain evidence="7">PSN293</strain>
    </source>
</reference>
<keyword evidence="8" id="KW-1185">Reference proteome</keyword>
<feature type="compositionally biased region" description="Polar residues" evidence="5">
    <location>
        <begin position="186"/>
        <end position="202"/>
    </location>
</feature>
<dbReference type="Pfam" id="PF02535">
    <property type="entry name" value="Zip"/>
    <property type="match status" value="1"/>
</dbReference>
<evidence type="ECO:0000313" key="7">
    <source>
        <dbReference type="EMBL" id="KAK4215241.1"/>
    </source>
</evidence>
<feature type="region of interest" description="Disordered" evidence="5">
    <location>
        <begin position="186"/>
        <end position="256"/>
    </location>
</feature>
<dbReference type="AlphaFoldDB" id="A0AAN7B751"/>
<accession>A0AAN7B751</accession>
<dbReference type="GO" id="GO:0005886">
    <property type="term" value="C:plasma membrane"/>
    <property type="evidence" value="ECO:0007669"/>
    <property type="project" value="TreeGrafter"/>
</dbReference>
<evidence type="ECO:0000256" key="5">
    <source>
        <dbReference type="SAM" id="MobiDB-lite"/>
    </source>
</evidence>
<evidence type="ECO:0000256" key="4">
    <source>
        <dbReference type="ARBA" id="ARBA00023136"/>
    </source>
</evidence>
<protein>
    <submittedName>
        <fullName evidence="7">Zinc/iron permease</fullName>
    </submittedName>
</protein>
<keyword evidence="3 6" id="KW-1133">Transmembrane helix</keyword>
<keyword evidence="4 6" id="KW-0472">Membrane</keyword>
<dbReference type="PANTHER" id="PTHR11040:SF60">
    <property type="entry name" value="FAMILY ZINC TRANSPORTER, PUTATIVE (AFU_ORTHOLOGUE AFUA_8G04010)-RELATED"/>
    <property type="match status" value="1"/>
</dbReference>
<dbReference type="EMBL" id="MU858082">
    <property type="protein sequence ID" value="KAK4215241.1"/>
    <property type="molecule type" value="Genomic_DNA"/>
</dbReference>
<comment type="caution">
    <text evidence="7">The sequence shown here is derived from an EMBL/GenBank/DDBJ whole genome shotgun (WGS) entry which is preliminary data.</text>
</comment>
<feature type="transmembrane region" description="Helical" evidence="6">
    <location>
        <begin position="130"/>
        <end position="152"/>
    </location>
</feature>
<evidence type="ECO:0000313" key="8">
    <source>
        <dbReference type="Proteomes" id="UP001301769"/>
    </source>
</evidence>
<dbReference type="InterPro" id="IPR003689">
    <property type="entry name" value="ZIP"/>
</dbReference>
<dbReference type="GO" id="GO:0005385">
    <property type="term" value="F:zinc ion transmembrane transporter activity"/>
    <property type="evidence" value="ECO:0007669"/>
    <property type="project" value="TreeGrafter"/>
</dbReference>
<evidence type="ECO:0000256" key="6">
    <source>
        <dbReference type="SAM" id="Phobius"/>
    </source>
</evidence>
<keyword evidence="2 6" id="KW-0812">Transmembrane</keyword>
<organism evidence="7 8">
    <name type="scientific">Rhypophila decipiens</name>
    <dbReference type="NCBI Taxonomy" id="261697"/>
    <lineage>
        <taxon>Eukaryota</taxon>
        <taxon>Fungi</taxon>
        <taxon>Dikarya</taxon>
        <taxon>Ascomycota</taxon>
        <taxon>Pezizomycotina</taxon>
        <taxon>Sordariomycetes</taxon>
        <taxon>Sordariomycetidae</taxon>
        <taxon>Sordariales</taxon>
        <taxon>Naviculisporaceae</taxon>
        <taxon>Rhypophila</taxon>
    </lineage>
</organism>
<gene>
    <name evidence="7" type="ORF">QBC37DRAFT_282090</name>
</gene>
<proteinExistence type="predicted"/>
<reference evidence="7" key="2">
    <citation type="submission" date="2023-05" db="EMBL/GenBank/DDBJ databases">
        <authorList>
            <consortium name="Lawrence Berkeley National Laboratory"/>
            <person name="Steindorff A."/>
            <person name="Hensen N."/>
            <person name="Bonometti L."/>
            <person name="Westerberg I."/>
            <person name="Brannstrom I.O."/>
            <person name="Guillou S."/>
            <person name="Cros-Aarteil S."/>
            <person name="Calhoun S."/>
            <person name="Haridas S."/>
            <person name="Kuo A."/>
            <person name="Mondo S."/>
            <person name="Pangilinan J."/>
            <person name="Riley R."/>
            <person name="Labutti K."/>
            <person name="Andreopoulos B."/>
            <person name="Lipzen A."/>
            <person name="Chen C."/>
            <person name="Yanf M."/>
            <person name="Daum C."/>
            <person name="Ng V."/>
            <person name="Clum A."/>
            <person name="Ohm R."/>
            <person name="Martin F."/>
            <person name="Silar P."/>
            <person name="Natvig D."/>
            <person name="Lalanne C."/>
            <person name="Gautier V."/>
            <person name="Ament-Velasquez S.L."/>
            <person name="Kruys A."/>
            <person name="Hutchinson M.I."/>
            <person name="Powell A.J."/>
            <person name="Barry K."/>
            <person name="Miller A.N."/>
            <person name="Grigoriev I.V."/>
            <person name="Debuchy R."/>
            <person name="Gladieux P."/>
            <person name="Thoren M.H."/>
            <person name="Johannesson H."/>
        </authorList>
    </citation>
    <scope>NUCLEOTIDE SEQUENCE</scope>
    <source>
        <strain evidence="7">PSN293</strain>
    </source>
</reference>
<sequence>MLPGPVWSSIPTELLVSELSKRVAEFSKRDDVKSRPECGSGELGAYNMGLHVFALFLVLVLSTTFCAIPIMSRGSDGSSRSGVGIRKEILFHCQHFGTGVLLATAFVHLLPTAFTSLTDPCLPHLYSEGYRPLAGLIAMVSALVFVAIESYLHLRGAGHSHESGDGLPTDSTELRENEASQSLIANAAPISQSTPNQTSSGAPGSISGEEEPDHDVEGARLMSGNVGDPSQEPNQRPFKADSRSGQGPDVIAPKSEEEKKKLEVQCLLLEAGILFHSVFIGMSLSVATGPSFVLFLGAIALHQCFEGVALGSRIAAIQHPNSAWKPWLMVLAFGLTTPIGQAIGLIVREFYDPMSQTGLLMVGFTNAISSGLLLFAGLHQLLAEDFLSDKSYTTLRGGRRVRAFASVFGGAALMALVGAFA</sequence>
<feature type="transmembrane region" description="Helical" evidence="6">
    <location>
        <begin position="50"/>
        <end position="68"/>
    </location>
</feature>
<evidence type="ECO:0000256" key="3">
    <source>
        <dbReference type="ARBA" id="ARBA00022989"/>
    </source>
</evidence>
<feature type="transmembrane region" description="Helical" evidence="6">
    <location>
        <begin position="89"/>
        <end position="110"/>
    </location>
</feature>
<dbReference type="Proteomes" id="UP001301769">
    <property type="component" value="Unassembled WGS sequence"/>
</dbReference>
<feature type="transmembrane region" description="Helical" evidence="6">
    <location>
        <begin position="327"/>
        <end position="347"/>
    </location>
</feature>
<name>A0AAN7B751_9PEZI</name>
<comment type="subcellular location">
    <subcellularLocation>
        <location evidence="1">Membrane</location>
        <topology evidence="1">Multi-pass membrane protein</topology>
    </subcellularLocation>
</comment>
<evidence type="ECO:0000256" key="1">
    <source>
        <dbReference type="ARBA" id="ARBA00004141"/>
    </source>
</evidence>
<dbReference type="PANTHER" id="PTHR11040">
    <property type="entry name" value="ZINC/IRON TRANSPORTER"/>
    <property type="match status" value="1"/>
</dbReference>
<evidence type="ECO:0000256" key="2">
    <source>
        <dbReference type="ARBA" id="ARBA00022692"/>
    </source>
</evidence>
<feature type="transmembrane region" description="Helical" evidence="6">
    <location>
        <begin position="359"/>
        <end position="382"/>
    </location>
</feature>